<dbReference type="Proteomes" id="UP000194639">
    <property type="component" value="Unassembled WGS sequence"/>
</dbReference>
<dbReference type="EMBL" id="JOMO01000003">
    <property type="protein sequence ID" value="OUI85219.1"/>
    <property type="molecule type" value="Genomic_DNA"/>
</dbReference>
<proteinExistence type="predicted"/>
<reference evidence="2 3" key="1">
    <citation type="submission" date="2014-06" db="EMBL/GenBank/DDBJ databases">
        <authorList>
            <person name="Ju J."/>
            <person name="Zhang J."/>
        </authorList>
    </citation>
    <scope>NUCLEOTIDE SEQUENCE [LARGE SCALE GENOMIC DNA]</scope>
    <source>
        <strain evidence="2">DmW_045</strain>
    </source>
</reference>
<keyword evidence="1" id="KW-0812">Transmembrane</keyword>
<feature type="transmembrane region" description="Helical" evidence="1">
    <location>
        <begin position="46"/>
        <end position="68"/>
    </location>
</feature>
<sequence>MRNEDDISKVLSLWNKQKPENAKWDIVKQQENILNKIRCQFFRNHIELYCIFVFFFVITERVHIYFMVLKIKVFNRFLMHKQSAVMKWARR</sequence>
<keyword evidence="1" id="KW-1133">Transmembrane helix</keyword>
<dbReference type="AlphaFoldDB" id="A0A252A6K3"/>
<keyword evidence="1" id="KW-0472">Membrane</keyword>
<evidence type="ECO:0000256" key="1">
    <source>
        <dbReference type="SAM" id="Phobius"/>
    </source>
</evidence>
<accession>A0A252A6K3</accession>
<gene>
    <name evidence="2" type="ORF">HK12_05950</name>
</gene>
<organism evidence="2 3">
    <name type="scientific">Acetobacter orientalis</name>
    <dbReference type="NCBI Taxonomy" id="146474"/>
    <lineage>
        <taxon>Bacteria</taxon>
        <taxon>Pseudomonadati</taxon>
        <taxon>Pseudomonadota</taxon>
        <taxon>Alphaproteobacteria</taxon>
        <taxon>Acetobacterales</taxon>
        <taxon>Acetobacteraceae</taxon>
        <taxon>Acetobacter</taxon>
    </lineage>
</organism>
<evidence type="ECO:0000313" key="2">
    <source>
        <dbReference type="EMBL" id="OUI85219.1"/>
    </source>
</evidence>
<evidence type="ECO:0000313" key="3">
    <source>
        <dbReference type="Proteomes" id="UP000194639"/>
    </source>
</evidence>
<comment type="caution">
    <text evidence="2">The sequence shown here is derived from an EMBL/GenBank/DDBJ whole genome shotgun (WGS) entry which is preliminary data.</text>
</comment>
<name>A0A252A6K3_9PROT</name>
<protein>
    <submittedName>
        <fullName evidence="2">Uncharacterized protein</fullName>
    </submittedName>
</protein>